<dbReference type="PANTHER" id="PTHR12147">
    <property type="entry name" value="METALLOPEPTIDASE M28 FAMILY MEMBER"/>
    <property type="match status" value="1"/>
</dbReference>
<comment type="similarity">
    <text evidence="2">Belongs to the peptidase M28 family. M28B subfamily.</text>
</comment>
<feature type="domain" description="Peptidase M28" evidence="3">
    <location>
        <begin position="91"/>
        <end position="177"/>
    </location>
</feature>
<dbReference type="GO" id="GO:0006508">
    <property type="term" value="P:proteolysis"/>
    <property type="evidence" value="ECO:0007669"/>
    <property type="project" value="InterPro"/>
</dbReference>
<dbReference type="OrthoDB" id="2214at2759"/>
<dbReference type="InterPro" id="IPR007484">
    <property type="entry name" value="Peptidase_M28"/>
</dbReference>
<evidence type="ECO:0000256" key="1">
    <source>
        <dbReference type="ARBA" id="ARBA00001947"/>
    </source>
</evidence>
<comment type="cofactor">
    <cofactor evidence="1">
        <name>Zn(2+)</name>
        <dbReference type="ChEBI" id="CHEBI:29105"/>
    </cofactor>
</comment>
<organism evidence="4 5">
    <name type="scientific">Mytilus galloprovincialis</name>
    <name type="common">Mediterranean mussel</name>
    <dbReference type="NCBI Taxonomy" id="29158"/>
    <lineage>
        <taxon>Eukaryota</taxon>
        <taxon>Metazoa</taxon>
        <taxon>Spiralia</taxon>
        <taxon>Lophotrochozoa</taxon>
        <taxon>Mollusca</taxon>
        <taxon>Bivalvia</taxon>
        <taxon>Autobranchia</taxon>
        <taxon>Pteriomorphia</taxon>
        <taxon>Mytilida</taxon>
        <taxon>Mytiloidea</taxon>
        <taxon>Mytilidae</taxon>
        <taxon>Mytilinae</taxon>
        <taxon>Mytilus</taxon>
    </lineage>
</organism>
<dbReference type="SUPFAM" id="SSF53187">
    <property type="entry name" value="Zn-dependent exopeptidases"/>
    <property type="match status" value="1"/>
</dbReference>
<evidence type="ECO:0000256" key="2">
    <source>
        <dbReference type="ARBA" id="ARBA00005634"/>
    </source>
</evidence>
<dbReference type="Proteomes" id="UP000596742">
    <property type="component" value="Unassembled WGS sequence"/>
</dbReference>
<proteinExistence type="inferred from homology"/>
<accession>A0A8B6H7P6</accession>
<evidence type="ECO:0000313" key="5">
    <source>
        <dbReference type="Proteomes" id="UP000596742"/>
    </source>
</evidence>
<gene>
    <name evidence="4" type="ORF">MGAL_10B025815</name>
</gene>
<dbReference type="InterPro" id="IPR045175">
    <property type="entry name" value="M28_fam"/>
</dbReference>
<protein>
    <recommendedName>
        <fullName evidence="3">Peptidase M28 domain-containing protein</fullName>
    </recommendedName>
</protein>
<dbReference type="PROSITE" id="PS00018">
    <property type="entry name" value="EF_HAND_1"/>
    <property type="match status" value="1"/>
</dbReference>
<dbReference type="AlphaFoldDB" id="A0A8B6H7P6"/>
<evidence type="ECO:0000313" key="4">
    <source>
        <dbReference type="EMBL" id="VDI75550.1"/>
    </source>
</evidence>
<dbReference type="GO" id="GO:0008235">
    <property type="term" value="F:metalloexopeptidase activity"/>
    <property type="evidence" value="ECO:0007669"/>
    <property type="project" value="InterPro"/>
</dbReference>
<dbReference type="Gene3D" id="3.40.630.10">
    <property type="entry name" value="Zn peptidases"/>
    <property type="match status" value="1"/>
</dbReference>
<comment type="caution">
    <text evidence="4">The sequence shown here is derived from an EMBL/GenBank/DDBJ whole genome shotgun (WGS) entry which is preliminary data.</text>
</comment>
<reference evidence="4" key="1">
    <citation type="submission" date="2018-11" db="EMBL/GenBank/DDBJ databases">
        <authorList>
            <person name="Alioto T."/>
            <person name="Alioto T."/>
        </authorList>
    </citation>
    <scope>NUCLEOTIDE SEQUENCE</scope>
</reference>
<dbReference type="InterPro" id="IPR018247">
    <property type="entry name" value="EF_Hand_1_Ca_BS"/>
</dbReference>
<evidence type="ECO:0000259" key="3">
    <source>
        <dbReference type="Pfam" id="PF04389"/>
    </source>
</evidence>
<dbReference type="PANTHER" id="PTHR12147:SF26">
    <property type="entry name" value="PEPTIDASE M28 DOMAIN-CONTAINING PROTEIN"/>
    <property type="match status" value="1"/>
</dbReference>
<dbReference type="Pfam" id="PF04389">
    <property type="entry name" value="Peptidase_M28"/>
    <property type="match status" value="1"/>
</dbReference>
<keyword evidence="5" id="KW-1185">Reference proteome</keyword>
<name>A0A8B6H7P6_MYTGA</name>
<sequence length="422" mass="48124">MALERSKNGVLLKCNDSSFFEGISVEAADLDYIESSIKKYFSDTRHHAIHNRYKMAARDYVYKEFSSFGLVAEYFEFSLPPVSTKSNFTTVIGMLKGSHFGTAYDKMIAIGAHYDTVNTTKGVDDNGSGVVTMLEVARQITTMNRKGTKRKNTIMFAAFDLKEENCKGSELLLDSWLEPWLFKNYGQAAELLESHGVFILDSVMNYNVSIKSQTSLPNMKSLFPETFSSISKDNYKGDFLAMVYRNPTSDLVLANMFKAKWKEANREQFELETFPLPFEEYSELPEKQQLNYRYFMKSDHASFWDYEVPAIYLTDTYNYRGVMAACYHRPCDDASMILSDDNLKFLGKTADVLTMTINQLSDPYQGTTVASFQIDGKSPDSPDVIHELQESVLVRNLASVLRVGSEYYQAHKLYHGLLTEMF</sequence>
<dbReference type="EMBL" id="UYJE01009668">
    <property type="protein sequence ID" value="VDI75550.1"/>
    <property type="molecule type" value="Genomic_DNA"/>
</dbReference>